<reference evidence="3" key="1">
    <citation type="submission" date="2024-06" db="EMBL/GenBank/DDBJ databases">
        <authorList>
            <person name="Liu X."/>
            <person name="Lenzi L."/>
            <person name="Haldenby T S."/>
            <person name="Uol C."/>
        </authorList>
    </citation>
    <scope>NUCLEOTIDE SEQUENCE</scope>
</reference>
<feature type="coiled-coil region" evidence="1">
    <location>
        <begin position="132"/>
        <end position="180"/>
    </location>
</feature>
<comment type="caution">
    <text evidence="3">The sequence shown here is derived from an EMBL/GenBank/DDBJ whole genome shotgun (WGS) entry which is preliminary data.</text>
</comment>
<name>A0AAV2T0J5_CALDB</name>
<evidence type="ECO:0000313" key="4">
    <source>
        <dbReference type="Proteomes" id="UP001497525"/>
    </source>
</evidence>
<sequence length="206" mass="23919">MQPTEGISPDFSNSDESLPCYGAEEHFQPRKVAQSLVAMGSDPCFSCMRLQQHHQRRLRSKHMKHLFPEAMVEKQTNILRHRLIPTSTGLVTVLVVLLGIVIAVFRFHEDSIRITELKEELALAKLEHANAMSGAERQLREKDAVIEQLRTERNDLKRSLDNLFTERRMLKDLLKEIRRDYIHLPGGQFVKRILCQILRICPDFHD</sequence>
<keyword evidence="2" id="KW-0472">Membrane</keyword>
<keyword evidence="2" id="KW-1133">Transmembrane helix</keyword>
<keyword evidence="1" id="KW-0175">Coiled coil</keyword>
<organism evidence="3 4">
    <name type="scientific">Calicophoron daubneyi</name>
    <name type="common">Rumen fluke</name>
    <name type="synonym">Paramphistomum daubneyi</name>
    <dbReference type="NCBI Taxonomy" id="300641"/>
    <lineage>
        <taxon>Eukaryota</taxon>
        <taxon>Metazoa</taxon>
        <taxon>Spiralia</taxon>
        <taxon>Lophotrochozoa</taxon>
        <taxon>Platyhelminthes</taxon>
        <taxon>Trematoda</taxon>
        <taxon>Digenea</taxon>
        <taxon>Plagiorchiida</taxon>
        <taxon>Pronocephalata</taxon>
        <taxon>Paramphistomoidea</taxon>
        <taxon>Paramphistomidae</taxon>
        <taxon>Calicophoron</taxon>
    </lineage>
</organism>
<dbReference type="EMBL" id="CAXLJL010000057">
    <property type="protein sequence ID" value="CAL5130180.1"/>
    <property type="molecule type" value="Genomic_DNA"/>
</dbReference>
<feature type="transmembrane region" description="Helical" evidence="2">
    <location>
        <begin position="83"/>
        <end position="105"/>
    </location>
</feature>
<dbReference type="AlphaFoldDB" id="A0AAV2T0J5"/>
<evidence type="ECO:0000256" key="2">
    <source>
        <dbReference type="SAM" id="Phobius"/>
    </source>
</evidence>
<dbReference type="Proteomes" id="UP001497525">
    <property type="component" value="Unassembled WGS sequence"/>
</dbReference>
<evidence type="ECO:0000256" key="1">
    <source>
        <dbReference type="SAM" id="Coils"/>
    </source>
</evidence>
<accession>A0AAV2T0J5</accession>
<protein>
    <submittedName>
        <fullName evidence="3">Uncharacterized protein</fullName>
    </submittedName>
</protein>
<keyword evidence="2" id="KW-0812">Transmembrane</keyword>
<gene>
    <name evidence="3" type="ORF">CDAUBV1_LOCUS1618</name>
</gene>
<evidence type="ECO:0000313" key="3">
    <source>
        <dbReference type="EMBL" id="CAL5130180.1"/>
    </source>
</evidence>
<proteinExistence type="predicted"/>